<dbReference type="InterPro" id="IPR029062">
    <property type="entry name" value="Class_I_gatase-like"/>
</dbReference>
<proteinExistence type="predicted"/>
<dbReference type="OrthoDB" id="186587at2"/>
<dbReference type="RefSeq" id="WP_101252259.1">
    <property type="nucleotide sequence ID" value="NZ_PIUM01000025.1"/>
</dbReference>
<keyword evidence="3" id="KW-1185">Reference proteome</keyword>
<dbReference type="Proteomes" id="UP000233293">
    <property type="component" value="Unassembled WGS sequence"/>
</dbReference>
<sequence length="240" mass="25448">MSDTIRIVIPLYAGVTQLDFTGPVQFFTRVPDFEVMAASVGGRAIKAEGLTFADLYDLQSIDRTDVLCVPGGACHLAMEDLTFMAEIRRLGLSASYVTSVCTGSLILGAAGLLAGKRAACHWSWREMLSLFDAVPDSRRVVRDGNVITGGGVTAGIDFALSLIAELRGDKAAQAVQLNLEYAPEPPFNAGRPEIAPTEIYATVAAQRAPSMAANLARVEAVARRVRGLLDGSSNSGYKPA</sequence>
<evidence type="ECO:0000259" key="1">
    <source>
        <dbReference type="Pfam" id="PF01965"/>
    </source>
</evidence>
<dbReference type="GO" id="GO:0006355">
    <property type="term" value="P:regulation of DNA-templated transcription"/>
    <property type="evidence" value="ECO:0007669"/>
    <property type="project" value="TreeGrafter"/>
</dbReference>
<feature type="domain" description="DJ-1/PfpI" evidence="1">
    <location>
        <begin position="6"/>
        <end position="164"/>
    </location>
</feature>
<dbReference type="PANTHER" id="PTHR43130:SF2">
    <property type="entry name" value="DJ-1_PFPI DOMAIN-CONTAINING PROTEIN"/>
    <property type="match status" value="1"/>
</dbReference>
<accession>A0A2N3PRF5</accession>
<evidence type="ECO:0000313" key="3">
    <source>
        <dbReference type="Proteomes" id="UP000233293"/>
    </source>
</evidence>
<dbReference type="InterPro" id="IPR002818">
    <property type="entry name" value="DJ-1/PfpI"/>
</dbReference>
<reference evidence="3" key="1">
    <citation type="submission" date="2017-12" db="EMBL/GenBank/DDBJ databases">
        <title>Draft genome sequence of Telmatospirillum siberiense 26-4b1T, an acidotolerant peatland alphaproteobacterium potentially involved in sulfur cycling.</title>
        <authorList>
            <person name="Hausmann B."/>
            <person name="Pjevac P."/>
            <person name="Schreck K."/>
            <person name="Herbold C.W."/>
            <person name="Daims H."/>
            <person name="Wagner M."/>
            <person name="Pester M."/>
            <person name="Loy A."/>
        </authorList>
    </citation>
    <scope>NUCLEOTIDE SEQUENCE [LARGE SCALE GENOMIC DNA]</scope>
    <source>
        <strain evidence="3">26-4b1</strain>
    </source>
</reference>
<dbReference type="CDD" id="cd03139">
    <property type="entry name" value="GATase1_PfpI_2"/>
    <property type="match status" value="1"/>
</dbReference>
<dbReference type="Pfam" id="PF01965">
    <property type="entry name" value="DJ-1_PfpI"/>
    <property type="match status" value="1"/>
</dbReference>
<organism evidence="2 3">
    <name type="scientific">Telmatospirillum siberiense</name>
    <dbReference type="NCBI Taxonomy" id="382514"/>
    <lineage>
        <taxon>Bacteria</taxon>
        <taxon>Pseudomonadati</taxon>
        <taxon>Pseudomonadota</taxon>
        <taxon>Alphaproteobacteria</taxon>
        <taxon>Rhodospirillales</taxon>
        <taxon>Rhodospirillaceae</taxon>
        <taxon>Telmatospirillum</taxon>
    </lineage>
</organism>
<gene>
    <name evidence="2" type="ORF">CWS72_19245</name>
</gene>
<dbReference type="InterPro" id="IPR052158">
    <property type="entry name" value="INH-QAR"/>
</dbReference>
<dbReference type="AlphaFoldDB" id="A0A2N3PRF5"/>
<dbReference type="Gene3D" id="3.40.50.880">
    <property type="match status" value="1"/>
</dbReference>
<dbReference type="EMBL" id="PIUM01000025">
    <property type="protein sequence ID" value="PKU22985.1"/>
    <property type="molecule type" value="Genomic_DNA"/>
</dbReference>
<dbReference type="SUPFAM" id="SSF52317">
    <property type="entry name" value="Class I glutamine amidotransferase-like"/>
    <property type="match status" value="1"/>
</dbReference>
<comment type="caution">
    <text evidence="2">The sequence shown here is derived from an EMBL/GenBank/DDBJ whole genome shotgun (WGS) entry which is preliminary data.</text>
</comment>
<dbReference type="PANTHER" id="PTHR43130">
    <property type="entry name" value="ARAC-FAMILY TRANSCRIPTIONAL REGULATOR"/>
    <property type="match status" value="1"/>
</dbReference>
<evidence type="ECO:0000313" key="2">
    <source>
        <dbReference type="EMBL" id="PKU22985.1"/>
    </source>
</evidence>
<protein>
    <submittedName>
        <fullName evidence="2">DJ-1/PfpI family protein</fullName>
    </submittedName>
</protein>
<name>A0A2N3PRF5_9PROT</name>